<organism evidence="1">
    <name type="scientific">marine sediment metagenome</name>
    <dbReference type="NCBI Taxonomy" id="412755"/>
    <lineage>
        <taxon>unclassified sequences</taxon>
        <taxon>metagenomes</taxon>
        <taxon>ecological metagenomes</taxon>
    </lineage>
</organism>
<proteinExistence type="predicted"/>
<comment type="caution">
    <text evidence="1">The sequence shown here is derived from an EMBL/GenBank/DDBJ whole genome shotgun (WGS) entry which is preliminary data.</text>
</comment>
<accession>A0A0F8X154</accession>
<evidence type="ECO:0000313" key="1">
    <source>
        <dbReference type="EMBL" id="KKK54535.1"/>
    </source>
</evidence>
<sequence>MKNRRRKEKLEEALTWLLEEYHYMSRKMTEINNIEFGLSDIKLLISRTKEKSIRVCPFCFAKIDLPAIKRKENNYIEELKELKQQRKLIAGIKGFISDAIKQIEKLLKTIKSKNDFILKFKKEMEGLKGNV</sequence>
<dbReference type="AlphaFoldDB" id="A0A0F8X154"/>
<reference evidence="1" key="1">
    <citation type="journal article" date="2015" name="Nature">
        <title>Complex archaea that bridge the gap between prokaryotes and eukaryotes.</title>
        <authorList>
            <person name="Spang A."/>
            <person name="Saw J.H."/>
            <person name="Jorgensen S.L."/>
            <person name="Zaremba-Niedzwiedzka K."/>
            <person name="Martijn J."/>
            <person name="Lind A.E."/>
            <person name="van Eijk R."/>
            <person name="Schleper C."/>
            <person name="Guy L."/>
            <person name="Ettema T.J."/>
        </authorList>
    </citation>
    <scope>NUCLEOTIDE SEQUENCE</scope>
</reference>
<name>A0A0F8X154_9ZZZZ</name>
<gene>
    <name evidence="1" type="ORF">LCGC14_3083740</name>
</gene>
<dbReference type="EMBL" id="LAZR01065946">
    <property type="protein sequence ID" value="KKK54535.1"/>
    <property type="molecule type" value="Genomic_DNA"/>
</dbReference>
<protein>
    <submittedName>
        <fullName evidence="1">Uncharacterized protein</fullName>
    </submittedName>
</protein>